<sequence length="392" mass="43173">MRRSTAIIVLVRDSMRARAALVSSQRVLGKEEAPRPLIGCAHTLALVHRADRAVRLFTLALCLFVQEEPDHCCKHDSKRGADSDDGVPTATVRARVLFDCAIASWVATRVGGRASGTGGTRVDRQRGIDQRSKLSRDRGRLTRVQRRLLGAELRRELIHFIIGNIGHVRGTDLGRVARVRCREECLERKSLDLVELSDRIRALRDKRPAQFLCKQQADQSIALELVRVLCRVDTPDQGDDTPRKLAWEQDRGGRGLASTRTGRSGHNCIRISLGNGATRRARCAGCRRENQLGCFSQERKLRLERSGGGGSNSRRARRGRNRAAGLVARGRRECDNLRGLRGASGRSTGDGARRPGQGSRIRNRLSTSLRDRLGNGCISGGSSGSRSRSLVS</sequence>
<evidence type="ECO:0000256" key="1">
    <source>
        <dbReference type="SAM" id="MobiDB-lite"/>
    </source>
</evidence>
<keyword evidence="3" id="KW-1185">Reference proteome</keyword>
<name>L8WQG1_THACA</name>
<dbReference type="AlphaFoldDB" id="L8WQG1"/>
<evidence type="ECO:0000313" key="2">
    <source>
        <dbReference type="EMBL" id="ELU39017.1"/>
    </source>
</evidence>
<accession>L8WQG1</accession>
<protein>
    <submittedName>
        <fullName evidence="2">Uncharacterized protein</fullName>
    </submittedName>
</protein>
<evidence type="ECO:0000313" key="3">
    <source>
        <dbReference type="Proteomes" id="UP000011668"/>
    </source>
</evidence>
<feature type="region of interest" description="Disordered" evidence="1">
    <location>
        <begin position="303"/>
        <end position="392"/>
    </location>
</feature>
<organism evidence="2 3">
    <name type="scientific">Thanatephorus cucumeris (strain AG1-IA)</name>
    <name type="common">Rice sheath blight fungus</name>
    <name type="synonym">Rhizoctonia solani</name>
    <dbReference type="NCBI Taxonomy" id="983506"/>
    <lineage>
        <taxon>Eukaryota</taxon>
        <taxon>Fungi</taxon>
        <taxon>Dikarya</taxon>
        <taxon>Basidiomycota</taxon>
        <taxon>Agaricomycotina</taxon>
        <taxon>Agaricomycetes</taxon>
        <taxon>Cantharellales</taxon>
        <taxon>Ceratobasidiaceae</taxon>
        <taxon>Rhizoctonia</taxon>
        <taxon>Rhizoctonia solani AG-1</taxon>
    </lineage>
</organism>
<comment type="caution">
    <text evidence="2">The sequence shown here is derived from an EMBL/GenBank/DDBJ whole genome shotgun (WGS) entry which is preliminary data.</text>
</comment>
<dbReference type="Proteomes" id="UP000011668">
    <property type="component" value="Unassembled WGS sequence"/>
</dbReference>
<feature type="compositionally biased region" description="Basic and acidic residues" evidence="1">
    <location>
        <begin position="121"/>
        <end position="131"/>
    </location>
</feature>
<dbReference type="EMBL" id="AFRT01001963">
    <property type="protein sequence ID" value="ELU39017.1"/>
    <property type="molecule type" value="Genomic_DNA"/>
</dbReference>
<dbReference type="HOGENOM" id="CLU_704330_0_0_1"/>
<feature type="region of interest" description="Disordered" evidence="1">
    <location>
        <begin position="112"/>
        <end position="131"/>
    </location>
</feature>
<gene>
    <name evidence="2" type="ORF">AG1IA_06938</name>
</gene>
<reference evidence="2 3" key="1">
    <citation type="journal article" date="2013" name="Nat. Commun.">
        <title>The evolution and pathogenic mechanisms of the rice sheath blight pathogen.</title>
        <authorList>
            <person name="Zheng A."/>
            <person name="Lin R."/>
            <person name="Xu L."/>
            <person name="Qin P."/>
            <person name="Tang C."/>
            <person name="Ai P."/>
            <person name="Zhang D."/>
            <person name="Liu Y."/>
            <person name="Sun Z."/>
            <person name="Feng H."/>
            <person name="Wang Y."/>
            <person name="Chen Y."/>
            <person name="Liang X."/>
            <person name="Fu R."/>
            <person name="Li Q."/>
            <person name="Zhang J."/>
            <person name="Yu X."/>
            <person name="Xie Z."/>
            <person name="Ding L."/>
            <person name="Guan P."/>
            <person name="Tang J."/>
            <person name="Liang Y."/>
            <person name="Wang S."/>
            <person name="Deng Q."/>
            <person name="Li S."/>
            <person name="Zhu J."/>
            <person name="Wang L."/>
            <person name="Liu H."/>
            <person name="Li P."/>
        </authorList>
    </citation>
    <scope>NUCLEOTIDE SEQUENCE [LARGE SCALE GENOMIC DNA]</scope>
    <source>
        <strain evidence="3">AG-1 IA</strain>
    </source>
</reference>
<proteinExistence type="predicted"/>